<keyword evidence="6" id="KW-0547">Nucleotide-binding</keyword>
<keyword evidence="5 13" id="KW-0812">Transmembrane</keyword>
<dbReference type="PANTHER" id="PTHR42878:SF7">
    <property type="entry name" value="SENSOR HISTIDINE KINASE GLRK"/>
    <property type="match status" value="1"/>
</dbReference>
<keyword evidence="12" id="KW-0175">Coiled coil</keyword>
<dbReference type="KEGG" id="slo:Shew_2218"/>
<dbReference type="InterPro" id="IPR013656">
    <property type="entry name" value="PAS_4"/>
</dbReference>
<feature type="coiled-coil region" evidence="12">
    <location>
        <begin position="469"/>
        <end position="502"/>
    </location>
</feature>
<dbReference type="InterPro" id="IPR000700">
    <property type="entry name" value="PAS-assoc_C"/>
</dbReference>
<dbReference type="RefSeq" id="WP_011866016.1">
    <property type="nucleotide sequence ID" value="NC_009092.1"/>
</dbReference>
<dbReference type="Pfam" id="PF22673">
    <property type="entry name" value="MCP-like_PDC_1"/>
    <property type="match status" value="1"/>
</dbReference>
<evidence type="ECO:0000256" key="13">
    <source>
        <dbReference type="SAM" id="Phobius"/>
    </source>
</evidence>
<dbReference type="PROSITE" id="PS50113">
    <property type="entry name" value="PAC"/>
    <property type="match status" value="1"/>
</dbReference>
<feature type="domain" description="PAC" evidence="15">
    <location>
        <begin position="562"/>
        <end position="613"/>
    </location>
</feature>
<comment type="catalytic activity">
    <reaction evidence="1">
        <text>ATP + protein L-histidine = ADP + protein N-phospho-L-histidine.</text>
        <dbReference type="EC" id="2.7.13.3"/>
    </reaction>
</comment>
<dbReference type="GO" id="GO:0030295">
    <property type="term" value="F:protein kinase activator activity"/>
    <property type="evidence" value="ECO:0007669"/>
    <property type="project" value="TreeGrafter"/>
</dbReference>
<dbReference type="Gene3D" id="3.30.565.10">
    <property type="entry name" value="Histidine kinase-like ATPase, C-terminal domain"/>
    <property type="match status" value="1"/>
</dbReference>
<evidence type="ECO:0000256" key="4">
    <source>
        <dbReference type="ARBA" id="ARBA00022679"/>
    </source>
</evidence>
<proteinExistence type="predicted"/>
<dbReference type="InterPro" id="IPR050351">
    <property type="entry name" value="BphY/WalK/GraS-like"/>
</dbReference>
<evidence type="ECO:0000256" key="6">
    <source>
        <dbReference type="ARBA" id="ARBA00022741"/>
    </source>
</evidence>
<evidence type="ECO:0000313" key="16">
    <source>
        <dbReference type="EMBL" id="ABO24084.1"/>
    </source>
</evidence>
<evidence type="ECO:0000259" key="15">
    <source>
        <dbReference type="PROSITE" id="PS50113"/>
    </source>
</evidence>
<feature type="transmembrane region" description="Helical" evidence="13">
    <location>
        <begin position="387"/>
        <end position="409"/>
    </location>
</feature>
<gene>
    <name evidence="16" type="ordered locus">Shew_2218</name>
</gene>
<dbReference type="AlphaFoldDB" id="A3QF36"/>
<dbReference type="GO" id="GO:0016020">
    <property type="term" value="C:membrane"/>
    <property type="evidence" value="ECO:0007669"/>
    <property type="project" value="UniProtKB-SubCell"/>
</dbReference>
<dbReference type="PANTHER" id="PTHR42878">
    <property type="entry name" value="TWO-COMPONENT HISTIDINE KINASE"/>
    <property type="match status" value="1"/>
</dbReference>
<evidence type="ECO:0000256" key="3">
    <source>
        <dbReference type="ARBA" id="ARBA00012438"/>
    </source>
</evidence>
<evidence type="ECO:0000256" key="10">
    <source>
        <dbReference type="ARBA" id="ARBA00023012"/>
    </source>
</evidence>
<dbReference type="NCBIfam" id="TIGR00229">
    <property type="entry name" value="sensory_box"/>
    <property type="match status" value="1"/>
</dbReference>
<dbReference type="InterPro" id="IPR036890">
    <property type="entry name" value="HATPase_C_sf"/>
</dbReference>
<evidence type="ECO:0000256" key="7">
    <source>
        <dbReference type="ARBA" id="ARBA00022777"/>
    </source>
</evidence>
<evidence type="ECO:0000256" key="11">
    <source>
        <dbReference type="ARBA" id="ARBA00023136"/>
    </source>
</evidence>
<dbReference type="SUPFAM" id="SSF55785">
    <property type="entry name" value="PYP-like sensor domain (PAS domain)"/>
    <property type="match status" value="1"/>
</dbReference>
<dbReference type="InterPro" id="IPR003594">
    <property type="entry name" value="HATPase_dom"/>
</dbReference>
<keyword evidence="9 13" id="KW-1133">Transmembrane helix</keyword>
<dbReference type="PROSITE" id="PS50112">
    <property type="entry name" value="PAS"/>
    <property type="match status" value="1"/>
</dbReference>
<dbReference type="STRING" id="323850.Shew_2218"/>
<dbReference type="Gene3D" id="3.30.450.20">
    <property type="entry name" value="PAS domain"/>
    <property type="match status" value="2"/>
</dbReference>
<organism evidence="16 17">
    <name type="scientific">Shewanella loihica (strain ATCC BAA-1088 / PV-4)</name>
    <dbReference type="NCBI Taxonomy" id="323850"/>
    <lineage>
        <taxon>Bacteria</taxon>
        <taxon>Pseudomonadati</taxon>
        <taxon>Pseudomonadota</taxon>
        <taxon>Gammaproteobacteria</taxon>
        <taxon>Alteromonadales</taxon>
        <taxon>Shewanellaceae</taxon>
        <taxon>Shewanella</taxon>
    </lineage>
</organism>
<dbReference type="GO" id="GO:0007234">
    <property type="term" value="P:osmosensory signaling via phosphorelay pathway"/>
    <property type="evidence" value="ECO:0007669"/>
    <property type="project" value="TreeGrafter"/>
</dbReference>
<feature type="domain" description="PAS" evidence="14">
    <location>
        <begin position="489"/>
        <end position="533"/>
    </location>
</feature>
<keyword evidence="10" id="KW-0902">Two-component regulatory system</keyword>
<keyword evidence="11 13" id="KW-0472">Membrane</keyword>
<dbReference type="Pfam" id="PF08448">
    <property type="entry name" value="PAS_4"/>
    <property type="match status" value="1"/>
</dbReference>
<evidence type="ECO:0000313" key="17">
    <source>
        <dbReference type="Proteomes" id="UP000001558"/>
    </source>
</evidence>
<evidence type="ECO:0000256" key="9">
    <source>
        <dbReference type="ARBA" id="ARBA00022989"/>
    </source>
</evidence>
<dbReference type="Pfam" id="PF02518">
    <property type="entry name" value="HATPase_c"/>
    <property type="match status" value="1"/>
</dbReference>
<comment type="subcellular location">
    <subcellularLocation>
        <location evidence="2">Membrane</location>
        <topology evidence="2">Multi-pass membrane protein</topology>
    </subcellularLocation>
</comment>
<dbReference type="InterPro" id="IPR035965">
    <property type="entry name" value="PAS-like_dom_sf"/>
</dbReference>
<sequence length="879" mass="98382">MNGSQAPMVANEKDEAGSLNTQWKNSLTFKFTIVQFVVAVLIIASSIWLIFSTEKKHHMDTQLSLSQNYGLAVIEQLQQVTSKIETLANTIGIVGETYRGQDEVVKELIPSLLDIGERHQLIAGGGIWPEPGMFGKQKTRNSFFWARDKHDEFQYLDNYNSAEGPGYHQAFWYLPAKYFQDGHTHWSKSYVDPYTKEVMITASVPMRADHSFIGVATVDIALRGLDKRFNFSDQNPLSKGYILALDSYNNLLADPFDESDKQQTAMLGQPLSRLIQRYPQLAPIAKRIETMDQAFSQQIMTSPAYRPEQLEKVLVQTPREERDRLTTLINASIRGSHGKTPIVTLELSSDPLFNEPVLVSILTMAQTQWKIILVTPLSSLASQANAIALKIGAFLLLAQLIALLILFIFQHKLFIRPIFQIVSALQSGNLGRLELDANKRHDEVGQLAKAFIARSNQLEIAYASLDASNLALEQQLAMQQLAQQELENKKELINSLLNASQNLICIKDTHGCYSLVNDKFCEVMGIERARVIGMRDSDLYPAHIAEIINHHDHIILDSDQAQSFEQPMPTVHGERIYLITKYPIKDKDGNIIALGAMAVDISSLKAKQAELEQTIKLQGARNTELKQALDAKPQAMVKEGIDPKGLAQLKQIELAQQAILPQVVHQLLRQELQALEQIFIQLRQLDTADIDEPQLAKFTEALTSQIDIIRHGQSLISADITDVRATVADLFLQDLVAMLRPQLEAKGVAVEIDCPHHLTLPISPWHFLVLCHRLLGNSLQHAFPDGQALNRPKQLSLGIRYREGLLTLTLRDNGLGIGKARLEKLTHALDSSSNNNDKGQGSLIHINQWLKAHFNGRLTVSSQSAQFTELVCELHLDKA</sequence>
<dbReference type="Gene3D" id="6.10.340.10">
    <property type="match status" value="1"/>
</dbReference>
<dbReference type="GO" id="GO:0004673">
    <property type="term" value="F:protein histidine kinase activity"/>
    <property type="evidence" value="ECO:0007669"/>
    <property type="project" value="UniProtKB-EC"/>
</dbReference>
<dbReference type="OrthoDB" id="2489132at2"/>
<evidence type="ECO:0000259" key="14">
    <source>
        <dbReference type="PROSITE" id="PS50112"/>
    </source>
</evidence>
<evidence type="ECO:0000256" key="5">
    <source>
        <dbReference type="ARBA" id="ARBA00022692"/>
    </source>
</evidence>
<dbReference type="SUPFAM" id="SSF55874">
    <property type="entry name" value="ATPase domain of HSP90 chaperone/DNA topoisomerase II/histidine kinase"/>
    <property type="match status" value="1"/>
</dbReference>
<evidence type="ECO:0000256" key="8">
    <source>
        <dbReference type="ARBA" id="ARBA00022840"/>
    </source>
</evidence>
<dbReference type="EC" id="2.7.13.3" evidence="3"/>
<keyword evidence="7 16" id="KW-0418">Kinase</keyword>
<dbReference type="HOGENOM" id="CLU_330621_0_0_6"/>
<keyword evidence="4 16" id="KW-0808">Transferase</keyword>
<dbReference type="InterPro" id="IPR000014">
    <property type="entry name" value="PAS"/>
</dbReference>
<reference evidence="16 17" key="1">
    <citation type="submission" date="2007-03" db="EMBL/GenBank/DDBJ databases">
        <title>Complete sequence of Shewanella loihica PV-4.</title>
        <authorList>
            <consortium name="US DOE Joint Genome Institute"/>
            <person name="Copeland A."/>
            <person name="Lucas S."/>
            <person name="Lapidus A."/>
            <person name="Barry K."/>
            <person name="Detter J.C."/>
            <person name="Glavina del Rio T."/>
            <person name="Hammon N."/>
            <person name="Israni S."/>
            <person name="Dalin E."/>
            <person name="Tice H."/>
            <person name="Pitluck S."/>
            <person name="Chain P."/>
            <person name="Malfatti S."/>
            <person name="Shin M."/>
            <person name="Vergez L."/>
            <person name="Schmutz J."/>
            <person name="Larimer F."/>
            <person name="Land M."/>
            <person name="Hauser L."/>
            <person name="Kyrpides N."/>
            <person name="Mikhailova N."/>
            <person name="Romine M.F."/>
            <person name="Serres G."/>
            <person name="Fredrickson J."/>
            <person name="Tiedje J."/>
            <person name="Richardson P."/>
        </authorList>
    </citation>
    <scope>NUCLEOTIDE SEQUENCE [LARGE SCALE GENOMIC DNA]</scope>
    <source>
        <strain evidence="17">ATCC BAA-1088 / PV-4</strain>
    </source>
</reference>
<evidence type="ECO:0000256" key="1">
    <source>
        <dbReference type="ARBA" id="ARBA00000085"/>
    </source>
</evidence>
<evidence type="ECO:0000256" key="12">
    <source>
        <dbReference type="SAM" id="Coils"/>
    </source>
</evidence>
<name>A3QF36_SHELP</name>
<dbReference type="EMBL" id="CP000606">
    <property type="protein sequence ID" value="ABO24084.1"/>
    <property type="molecule type" value="Genomic_DNA"/>
</dbReference>
<dbReference type="GO" id="GO:0005524">
    <property type="term" value="F:ATP binding"/>
    <property type="evidence" value="ECO:0007669"/>
    <property type="project" value="UniProtKB-KW"/>
</dbReference>
<dbReference type="CDD" id="cd06225">
    <property type="entry name" value="HAMP"/>
    <property type="match status" value="1"/>
</dbReference>
<evidence type="ECO:0000256" key="2">
    <source>
        <dbReference type="ARBA" id="ARBA00004141"/>
    </source>
</evidence>
<dbReference type="GO" id="GO:0000156">
    <property type="term" value="F:phosphorelay response regulator activity"/>
    <property type="evidence" value="ECO:0007669"/>
    <property type="project" value="TreeGrafter"/>
</dbReference>
<dbReference type="CDD" id="cd12913">
    <property type="entry name" value="PDC1_MCP_like"/>
    <property type="match status" value="1"/>
</dbReference>
<feature type="transmembrane region" description="Helical" evidence="13">
    <location>
        <begin position="33"/>
        <end position="51"/>
    </location>
</feature>
<keyword evidence="17" id="KW-1185">Reference proteome</keyword>
<accession>A3QF36</accession>
<keyword evidence="8" id="KW-0067">ATP-binding</keyword>
<dbReference type="Proteomes" id="UP000001558">
    <property type="component" value="Chromosome"/>
</dbReference>
<protein>
    <recommendedName>
        <fullName evidence="3">histidine kinase</fullName>
        <ecNumber evidence="3">2.7.13.3</ecNumber>
    </recommendedName>
</protein>
<dbReference type="eggNOG" id="COG4251">
    <property type="taxonomic scope" value="Bacteria"/>
</dbReference>